<feature type="transmembrane region" description="Helical" evidence="4">
    <location>
        <begin position="312"/>
        <end position="331"/>
    </location>
</feature>
<dbReference type="Pfam" id="PF16076">
    <property type="entry name" value="Acyltransf_C"/>
    <property type="match status" value="1"/>
</dbReference>
<dbReference type="GO" id="GO:0012505">
    <property type="term" value="C:endomembrane system"/>
    <property type="evidence" value="ECO:0007669"/>
    <property type="project" value="TreeGrafter"/>
</dbReference>
<comment type="caution">
    <text evidence="7">The sequence shown here is derived from an EMBL/GenBank/DDBJ whole genome shotgun (WGS) entry which is preliminary data.</text>
</comment>
<keyword evidence="3" id="KW-0012">Acyltransferase</keyword>
<dbReference type="CDD" id="cd07990">
    <property type="entry name" value="LPLAT_LCLAT1-like"/>
    <property type="match status" value="1"/>
</dbReference>
<proteinExistence type="inferred from homology"/>
<keyword evidence="8" id="KW-1185">Reference proteome</keyword>
<dbReference type="EMBL" id="JAIWYP010000012">
    <property type="protein sequence ID" value="KAH3727424.1"/>
    <property type="molecule type" value="Genomic_DNA"/>
</dbReference>
<evidence type="ECO:0000313" key="8">
    <source>
        <dbReference type="Proteomes" id="UP000828390"/>
    </source>
</evidence>
<feature type="transmembrane region" description="Helical" evidence="4">
    <location>
        <begin position="12"/>
        <end position="39"/>
    </location>
</feature>
<sequence length="381" mass="44751">MGAWSWFKGLIVVQLLLGYIFLASGFLVSFLMLVGMVIWPFSKTLYRKYTNFLSYALWSQFSFLAHWWSGAHCDLYISPEDQQMLGKEHCVCMVNHTYEIDWLMAWMMAERHGMLGNTKIYGKHILRYVPIIGWTWYFTESIFLQRNWDEDKKILEKSISELVTYPDPFWVTLLLFPEGTRWTPEKHAICQKIAKEKGYPEYKHMLLPRTKGFALSMELMQGKIPTVLDVTVGFPTDRPEPSLMDAIAGKKVTCAMIVRRYAIKDIPSTEEEAGKWLRDIYKNKDNELIHYKQTGKFQGRPVIEVPRRYYDICWYIFWTLLTCVPLFQYLAFVVLSGSVMHKLIVMAVIVAMVLLMKWMIRFTEVKHGTSYGLEKKEKKTQ</sequence>
<evidence type="ECO:0000256" key="3">
    <source>
        <dbReference type="ARBA" id="ARBA00023315"/>
    </source>
</evidence>
<reference evidence="7" key="2">
    <citation type="submission" date="2020-11" db="EMBL/GenBank/DDBJ databases">
        <authorList>
            <person name="McCartney M.A."/>
            <person name="Auch B."/>
            <person name="Kono T."/>
            <person name="Mallez S."/>
            <person name="Becker A."/>
            <person name="Gohl D.M."/>
            <person name="Silverstein K.A.T."/>
            <person name="Koren S."/>
            <person name="Bechman K.B."/>
            <person name="Herman A."/>
            <person name="Abrahante J.E."/>
            <person name="Garbe J."/>
        </authorList>
    </citation>
    <scope>NUCLEOTIDE SEQUENCE</scope>
    <source>
        <strain evidence="7">Duluth1</strain>
        <tissue evidence="7">Whole animal</tissue>
    </source>
</reference>
<gene>
    <name evidence="6" type="ORF">DPMN_053359</name>
    <name evidence="7" type="ORF">DPMN_053371</name>
</gene>
<accession>A0A9D4HQL6</accession>
<dbReference type="Proteomes" id="UP000828390">
    <property type="component" value="Unassembled WGS sequence"/>
</dbReference>
<reference evidence="7" key="1">
    <citation type="journal article" date="2019" name="bioRxiv">
        <title>The Genome of the Zebra Mussel, Dreissena polymorpha: A Resource for Invasive Species Research.</title>
        <authorList>
            <person name="McCartney M.A."/>
            <person name="Auch B."/>
            <person name="Kono T."/>
            <person name="Mallez S."/>
            <person name="Zhang Y."/>
            <person name="Obille A."/>
            <person name="Becker A."/>
            <person name="Abrahante J.E."/>
            <person name="Garbe J."/>
            <person name="Badalamenti J.P."/>
            <person name="Herman A."/>
            <person name="Mangelson H."/>
            <person name="Liachko I."/>
            <person name="Sullivan S."/>
            <person name="Sone E.D."/>
            <person name="Koren S."/>
            <person name="Silverstein K.A.T."/>
            <person name="Beckman K.B."/>
            <person name="Gohl D.M."/>
        </authorList>
    </citation>
    <scope>NUCLEOTIDE SEQUENCE</scope>
    <source>
        <strain evidence="7">Duluth1</strain>
        <tissue evidence="7">Whole animal</tissue>
    </source>
</reference>
<evidence type="ECO:0000313" key="7">
    <source>
        <dbReference type="EMBL" id="KAH3727436.1"/>
    </source>
</evidence>
<dbReference type="SUPFAM" id="SSF69593">
    <property type="entry name" value="Glycerol-3-phosphate (1)-acyltransferase"/>
    <property type="match status" value="1"/>
</dbReference>
<comment type="similarity">
    <text evidence="1">Belongs to the 1-acyl-sn-glycerol-3-phosphate acyltransferase family.</text>
</comment>
<dbReference type="InterPro" id="IPR002123">
    <property type="entry name" value="Plipid/glycerol_acylTrfase"/>
</dbReference>
<keyword evidence="4" id="KW-0812">Transmembrane</keyword>
<dbReference type="Pfam" id="PF01553">
    <property type="entry name" value="Acyltransferase"/>
    <property type="match status" value="1"/>
</dbReference>
<protein>
    <recommendedName>
        <fullName evidence="5">Phospholipid/glycerol acyltransferase domain-containing protein</fullName>
    </recommendedName>
</protein>
<dbReference type="InterPro" id="IPR032098">
    <property type="entry name" value="Acyltransf_C"/>
</dbReference>
<evidence type="ECO:0000256" key="1">
    <source>
        <dbReference type="ARBA" id="ARBA00008655"/>
    </source>
</evidence>
<dbReference type="AlphaFoldDB" id="A0A9D4HQL6"/>
<dbReference type="GO" id="GO:0003841">
    <property type="term" value="F:1-acylglycerol-3-phosphate O-acyltransferase activity"/>
    <property type="evidence" value="ECO:0007669"/>
    <property type="project" value="TreeGrafter"/>
</dbReference>
<dbReference type="SMART" id="SM00563">
    <property type="entry name" value="PlsC"/>
    <property type="match status" value="1"/>
</dbReference>
<dbReference type="PANTHER" id="PTHR10983">
    <property type="entry name" value="1-ACYLGLYCEROL-3-PHOSPHATE ACYLTRANSFERASE-RELATED"/>
    <property type="match status" value="1"/>
</dbReference>
<feature type="transmembrane region" description="Helical" evidence="4">
    <location>
        <begin position="343"/>
        <end position="360"/>
    </location>
</feature>
<evidence type="ECO:0000256" key="4">
    <source>
        <dbReference type="SAM" id="Phobius"/>
    </source>
</evidence>
<evidence type="ECO:0000259" key="5">
    <source>
        <dbReference type="SMART" id="SM00563"/>
    </source>
</evidence>
<dbReference type="PANTHER" id="PTHR10983:SF24">
    <property type="entry name" value="1-ACYLGLYCEROL-3-PHOSPHATE O-ACYLTRANSFERASE 3, ISOFORM E-RELATED"/>
    <property type="match status" value="1"/>
</dbReference>
<dbReference type="OrthoDB" id="189226at2759"/>
<keyword evidence="4" id="KW-1133">Transmembrane helix</keyword>
<name>A0A9D4HQL6_DREPO</name>
<evidence type="ECO:0000313" key="6">
    <source>
        <dbReference type="EMBL" id="KAH3727424.1"/>
    </source>
</evidence>
<dbReference type="EMBL" id="JAIWYP010000012">
    <property type="protein sequence ID" value="KAH3727436.1"/>
    <property type="molecule type" value="Genomic_DNA"/>
</dbReference>
<organism evidence="7 8">
    <name type="scientific">Dreissena polymorpha</name>
    <name type="common">Zebra mussel</name>
    <name type="synonym">Mytilus polymorpha</name>
    <dbReference type="NCBI Taxonomy" id="45954"/>
    <lineage>
        <taxon>Eukaryota</taxon>
        <taxon>Metazoa</taxon>
        <taxon>Spiralia</taxon>
        <taxon>Lophotrochozoa</taxon>
        <taxon>Mollusca</taxon>
        <taxon>Bivalvia</taxon>
        <taxon>Autobranchia</taxon>
        <taxon>Heteroconchia</taxon>
        <taxon>Euheterodonta</taxon>
        <taxon>Imparidentia</taxon>
        <taxon>Neoheterodontei</taxon>
        <taxon>Myida</taxon>
        <taxon>Dreissenoidea</taxon>
        <taxon>Dreissenidae</taxon>
        <taxon>Dreissena</taxon>
    </lineage>
</organism>
<keyword evidence="4" id="KW-0472">Membrane</keyword>
<evidence type="ECO:0000256" key="2">
    <source>
        <dbReference type="ARBA" id="ARBA00022679"/>
    </source>
</evidence>
<keyword evidence="2" id="KW-0808">Transferase</keyword>
<feature type="domain" description="Phospholipid/glycerol acyltransferase" evidence="5">
    <location>
        <begin position="90"/>
        <end position="214"/>
    </location>
</feature>